<gene>
    <name evidence="3" type="ORF">KGF56_000420</name>
</gene>
<dbReference type="Proteomes" id="UP001202479">
    <property type="component" value="Unassembled WGS sequence"/>
</dbReference>
<dbReference type="PANTHER" id="PTHR13349">
    <property type="entry name" value="TRANSLATION MACHINERY-ASSOCIATED PROTEIN 16"/>
    <property type="match status" value="1"/>
</dbReference>
<keyword evidence="2" id="KW-0175">Coiled coil</keyword>
<accession>A0AAI9T1N3</accession>
<comment type="similarity">
    <text evidence="1">Belongs to the TMA16 family.</text>
</comment>
<feature type="coiled-coil region" evidence="2">
    <location>
        <begin position="76"/>
        <end position="103"/>
    </location>
</feature>
<comment type="caution">
    <text evidence="3">The sequence shown here is derived from an EMBL/GenBank/DDBJ whole genome shotgun (WGS) entry which is preliminary data.</text>
</comment>
<evidence type="ECO:0000313" key="4">
    <source>
        <dbReference type="Proteomes" id="UP001202479"/>
    </source>
</evidence>
<dbReference type="AlphaFoldDB" id="A0AAI9T1N3"/>
<dbReference type="Gene3D" id="1.20.1440.170">
    <property type="entry name" value="Translation machinery-associated protein 16-like"/>
    <property type="match status" value="1"/>
</dbReference>
<dbReference type="EMBL" id="JAHUZD010000021">
    <property type="protein sequence ID" value="KAI3406815.2"/>
    <property type="molecule type" value="Genomic_DNA"/>
</dbReference>
<name>A0AAI9T1N3_9ASCO</name>
<dbReference type="GeneID" id="73378037"/>
<protein>
    <submittedName>
        <fullName evidence="3">TMA16</fullName>
    </submittedName>
</protein>
<dbReference type="InterPro" id="IPR038356">
    <property type="entry name" value="Tma16_sf"/>
</dbReference>
<reference evidence="3" key="1">
    <citation type="journal article" date="2022" name="DNA Res.">
        <title>Genome analysis of five recently described species of the CUG-Ser clade uncovers Candida theae as a new hybrid lineage with pathogenic potential in the Candida parapsilosis species complex.</title>
        <authorList>
            <person name="Mixao V."/>
            <person name="Del Olmo V."/>
            <person name="Hegedusova E."/>
            <person name="Saus E."/>
            <person name="Pryszcz L."/>
            <person name="Cillingova A."/>
            <person name="Nosek J."/>
            <person name="Gabaldon T."/>
        </authorList>
    </citation>
    <scope>NUCLEOTIDE SEQUENCE</scope>
    <source>
        <strain evidence="3">CBS 10844</strain>
    </source>
</reference>
<dbReference type="RefSeq" id="XP_049182560.1">
    <property type="nucleotide sequence ID" value="XM_049325596.1"/>
</dbReference>
<proteinExistence type="inferred from homology"/>
<evidence type="ECO:0000256" key="1">
    <source>
        <dbReference type="ARBA" id="ARBA00034127"/>
    </source>
</evidence>
<dbReference type="Pfam" id="PF11176">
    <property type="entry name" value="Tma16"/>
    <property type="match status" value="1"/>
</dbReference>
<evidence type="ECO:0000256" key="2">
    <source>
        <dbReference type="SAM" id="Coils"/>
    </source>
</evidence>
<evidence type="ECO:0000313" key="3">
    <source>
        <dbReference type="EMBL" id="KAI3406815.2"/>
    </source>
</evidence>
<dbReference type="GO" id="GO:0005634">
    <property type="term" value="C:nucleus"/>
    <property type="evidence" value="ECO:0007669"/>
    <property type="project" value="TreeGrafter"/>
</dbReference>
<sequence>MPIAHSLKKVTKNVSKSTGSIHIKGRKFKQLNRAAVRDKKLQRKKLESIDKKSNELIIVTYFQSQIQTETQSSYTLDEMKELITSFIQQYKEQLEELEKENRKGRPISTKQKILQEKIKHQEHVFDTSYNVPDLSDEETVKRLRAWNGTTGATTGFKFVRISRNMKQLPINEVEMT</sequence>
<dbReference type="InterPro" id="IPR021346">
    <property type="entry name" value="Tma16"/>
</dbReference>
<organism evidence="3 4">
    <name type="scientific">Candida oxycetoniae</name>
    <dbReference type="NCBI Taxonomy" id="497107"/>
    <lineage>
        <taxon>Eukaryota</taxon>
        <taxon>Fungi</taxon>
        <taxon>Dikarya</taxon>
        <taxon>Ascomycota</taxon>
        <taxon>Saccharomycotina</taxon>
        <taxon>Pichiomycetes</taxon>
        <taxon>Debaryomycetaceae</taxon>
        <taxon>Candida/Lodderomyces clade</taxon>
        <taxon>Candida</taxon>
    </lineage>
</organism>
<dbReference type="PANTHER" id="PTHR13349:SF2">
    <property type="entry name" value="TRANSLATION MACHINERY-ASSOCIATED PROTEIN 16"/>
    <property type="match status" value="1"/>
</dbReference>
<keyword evidence="4" id="KW-1185">Reference proteome</keyword>